<feature type="region of interest" description="Disordered" evidence="6">
    <location>
        <begin position="196"/>
        <end position="215"/>
    </location>
</feature>
<feature type="transmembrane region" description="Helical" evidence="7">
    <location>
        <begin position="276"/>
        <end position="298"/>
    </location>
</feature>
<dbReference type="OrthoDB" id="378564at2759"/>
<evidence type="ECO:0000256" key="2">
    <source>
        <dbReference type="ARBA" id="ARBA00009310"/>
    </source>
</evidence>
<keyword evidence="4 7" id="KW-1133">Transmembrane helix</keyword>
<keyword evidence="5 7" id="KW-0472">Membrane</keyword>
<dbReference type="Pfam" id="PF05602">
    <property type="entry name" value="CLPTM1"/>
    <property type="match status" value="1"/>
</dbReference>
<evidence type="ECO:0000256" key="5">
    <source>
        <dbReference type="ARBA" id="ARBA00023136"/>
    </source>
</evidence>
<dbReference type="OMA" id="YLMDERT"/>
<dbReference type="PANTHER" id="PTHR21347">
    <property type="entry name" value="CLEFT LIP AND PALATE ASSOCIATED TRANSMEMBRANE PROTEIN-RELATED"/>
    <property type="match status" value="1"/>
</dbReference>
<protein>
    <submittedName>
        <fullName evidence="8">Uncharacterized protein</fullName>
    </submittedName>
</protein>
<feature type="transmembrane region" description="Helical" evidence="7">
    <location>
        <begin position="339"/>
        <end position="358"/>
    </location>
</feature>
<comment type="similarity">
    <text evidence="2">Belongs to the CLPTM1 family.</text>
</comment>
<dbReference type="VEuPathDB" id="PlasmoDB:AK88_05657"/>
<evidence type="ECO:0000256" key="7">
    <source>
        <dbReference type="SAM" id="Phobius"/>
    </source>
</evidence>
<evidence type="ECO:0000313" key="9">
    <source>
        <dbReference type="Proteomes" id="UP000054561"/>
    </source>
</evidence>
<feature type="transmembrane region" description="Helical" evidence="7">
    <location>
        <begin position="310"/>
        <end position="333"/>
    </location>
</feature>
<dbReference type="EMBL" id="KQ030434">
    <property type="protein sequence ID" value="KJP84711.1"/>
    <property type="molecule type" value="Genomic_DNA"/>
</dbReference>
<feature type="transmembrane region" description="Helical" evidence="7">
    <location>
        <begin position="95"/>
        <end position="116"/>
    </location>
</feature>
<dbReference type="Proteomes" id="UP000054561">
    <property type="component" value="Unassembled WGS sequence"/>
</dbReference>
<keyword evidence="9" id="KW-1185">Reference proteome</keyword>
<dbReference type="InterPro" id="IPR008429">
    <property type="entry name" value="CLPTM1"/>
</dbReference>
<proteinExistence type="inferred from homology"/>
<feature type="transmembrane region" description="Helical" evidence="7">
    <location>
        <begin position="128"/>
        <end position="149"/>
    </location>
</feature>
<name>A0A0D9QG87_PLAFR</name>
<evidence type="ECO:0000256" key="6">
    <source>
        <dbReference type="SAM" id="MobiDB-lite"/>
    </source>
</evidence>
<feature type="transmembrane region" description="Helical" evidence="7">
    <location>
        <begin position="251"/>
        <end position="270"/>
    </location>
</feature>
<keyword evidence="3 7" id="KW-0812">Transmembrane</keyword>
<gene>
    <name evidence="8" type="ORF">AK88_05657</name>
</gene>
<evidence type="ECO:0000256" key="4">
    <source>
        <dbReference type="ARBA" id="ARBA00022989"/>
    </source>
</evidence>
<dbReference type="Gene3D" id="1.20.1280.290">
    <property type="match status" value="1"/>
</dbReference>
<reference evidence="8 9" key="1">
    <citation type="submission" date="2014-03" db="EMBL/GenBank/DDBJ databases">
        <title>The Genome Sequence of Plasmodium fragile nilgiri.</title>
        <authorList>
            <consortium name="The Broad Institute Genomics Platform"/>
            <consortium name="The Broad Institute Genome Sequencing Center for Infectious Disease"/>
            <person name="Neafsey D."/>
            <person name="Duraisingh M."/>
            <person name="Young S.K."/>
            <person name="Zeng Q."/>
            <person name="Gargeya S."/>
            <person name="Abouelleil A."/>
            <person name="Alvarado L."/>
            <person name="Chapman S.B."/>
            <person name="Gainer-Dewar J."/>
            <person name="Goldberg J."/>
            <person name="Griggs A."/>
            <person name="Gujja S."/>
            <person name="Hansen M."/>
            <person name="Howarth C."/>
            <person name="Imamovic A."/>
            <person name="Larimer J."/>
            <person name="Pearson M."/>
            <person name="Poon T.W."/>
            <person name="Priest M."/>
            <person name="Roberts A."/>
            <person name="Saif S."/>
            <person name="Shea T."/>
            <person name="Sykes S."/>
            <person name="Wortman J."/>
            <person name="Nusbaum C."/>
            <person name="Birren B."/>
        </authorList>
    </citation>
    <scope>NUCLEOTIDE SEQUENCE [LARGE SCALE GENOMIC DNA]</scope>
    <source>
        <strain evidence="9">nilgiri</strain>
    </source>
</reference>
<dbReference type="AlphaFoldDB" id="A0A0D9QG87"/>
<dbReference type="RefSeq" id="XP_012338682.1">
    <property type="nucleotide sequence ID" value="XM_012483259.1"/>
</dbReference>
<evidence type="ECO:0000256" key="3">
    <source>
        <dbReference type="ARBA" id="ARBA00022692"/>
    </source>
</evidence>
<feature type="non-terminal residue" evidence="8">
    <location>
        <position position="1"/>
    </location>
</feature>
<accession>A0A0D9QG87</accession>
<dbReference type="PANTHER" id="PTHR21347:SF0">
    <property type="entry name" value="LIPID SCRAMBLASE CLPTM1L"/>
    <property type="match status" value="1"/>
</dbReference>
<evidence type="ECO:0000313" key="8">
    <source>
        <dbReference type="EMBL" id="KJP84711.1"/>
    </source>
</evidence>
<evidence type="ECO:0000256" key="1">
    <source>
        <dbReference type="ARBA" id="ARBA00004141"/>
    </source>
</evidence>
<dbReference type="GeneID" id="24270971"/>
<dbReference type="GO" id="GO:0012505">
    <property type="term" value="C:endomembrane system"/>
    <property type="evidence" value="ECO:0007669"/>
    <property type="project" value="TreeGrafter"/>
</dbReference>
<dbReference type="GO" id="GO:0016020">
    <property type="term" value="C:membrane"/>
    <property type="evidence" value="ECO:0007669"/>
    <property type="project" value="UniProtKB-SubCell"/>
</dbReference>
<sequence length="387" mass="44456">VKFGPIIEHNDINVNKIGFFSNIFLDEENNDVKQSIVNPTQRGNTIEIECSPISLPHFNLYNILIFNVNYAKEKYKFVTHDLDDLVIHFCGNINLCLIICILCFILLMMDLVALAFDWSSWNRLYDLYSFSSDAVHFKLLFTLFIFLYLKNKNSCTILMAFCAAKMAVCLWKLLDRYDIELVEVYPYVRITRSTGETGGREGGADSGSGIPGNDKPSIDKASIDSGAGMHKNQAQNEVEGMEKYIKIKMPYVMMCAILFTCAYNFIYTPYDSVFSFIIHTSAVCCYLFNFLFMCPQIVRNYSTKTVERVPLFFFFFLFLYVLMDDLFALVLRIPLVHKWNALGDDIVFFIFLVQYCLYKKGSSRVGASEVTAMPQAAKAQRESKKRK</sequence>
<organism evidence="8 9">
    <name type="scientific">Plasmodium fragile</name>
    <dbReference type="NCBI Taxonomy" id="5857"/>
    <lineage>
        <taxon>Eukaryota</taxon>
        <taxon>Sar</taxon>
        <taxon>Alveolata</taxon>
        <taxon>Apicomplexa</taxon>
        <taxon>Aconoidasida</taxon>
        <taxon>Haemosporida</taxon>
        <taxon>Plasmodiidae</taxon>
        <taxon>Plasmodium</taxon>
        <taxon>Plasmodium (Plasmodium)</taxon>
    </lineage>
</organism>
<comment type="subcellular location">
    <subcellularLocation>
        <location evidence="1">Membrane</location>
        <topology evidence="1">Multi-pass membrane protein</topology>
    </subcellularLocation>
</comment>